<dbReference type="GO" id="GO:0030674">
    <property type="term" value="F:protein-macromolecule adaptor activity"/>
    <property type="evidence" value="ECO:0007669"/>
    <property type="project" value="UniProtKB-ARBA"/>
</dbReference>
<dbReference type="InterPro" id="IPR036236">
    <property type="entry name" value="Znf_C2H2_sf"/>
</dbReference>
<evidence type="ECO:0000259" key="9">
    <source>
        <dbReference type="PROSITE" id="PS50157"/>
    </source>
</evidence>
<dbReference type="PANTHER" id="PTHR16515">
    <property type="entry name" value="PR DOMAIN ZINC FINGER PROTEIN"/>
    <property type="match status" value="1"/>
</dbReference>
<keyword evidence="2" id="KW-0479">Metal-binding</keyword>
<proteinExistence type="predicted"/>
<evidence type="ECO:0000313" key="10">
    <source>
        <dbReference type="EMBL" id="KAL1123107.1"/>
    </source>
</evidence>
<comment type="caution">
    <text evidence="10">The sequence shown here is derived from an EMBL/GenBank/DDBJ whole genome shotgun (WGS) entry which is preliminary data.</text>
</comment>
<dbReference type="SUPFAM" id="SSF57667">
    <property type="entry name" value="beta-beta-alpha zinc fingers"/>
    <property type="match status" value="5"/>
</dbReference>
<dbReference type="AlphaFoldDB" id="A0ABD0Y782"/>
<reference evidence="10 11" key="1">
    <citation type="submission" date="2024-07" db="EMBL/GenBank/DDBJ databases">
        <title>Chromosome-level genome assembly of the water stick insect Ranatra chinensis (Heteroptera: Nepidae).</title>
        <authorList>
            <person name="Liu X."/>
        </authorList>
    </citation>
    <scope>NUCLEOTIDE SEQUENCE [LARGE SCALE GENOMIC DNA]</scope>
    <source>
        <strain evidence="10">Cailab_2021Rc</strain>
        <tissue evidence="10">Muscle</tissue>
    </source>
</reference>
<evidence type="ECO:0000256" key="5">
    <source>
        <dbReference type="ARBA" id="ARBA00022833"/>
    </source>
</evidence>
<evidence type="ECO:0000313" key="11">
    <source>
        <dbReference type="Proteomes" id="UP001558652"/>
    </source>
</evidence>
<evidence type="ECO:0000256" key="8">
    <source>
        <dbReference type="SAM" id="MobiDB-lite"/>
    </source>
</evidence>
<feature type="region of interest" description="Disordered" evidence="8">
    <location>
        <begin position="222"/>
        <end position="250"/>
    </location>
</feature>
<evidence type="ECO:0000256" key="4">
    <source>
        <dbReference type="ARBA" id="ARBA00022771"/>
    </source>
</evidence>
<evidence type="ECO:0000256" key="7">
    <source>
        <dbReference type="PROSITE-ProRule" id="PRU00042"/>
    </source>
</evidence>
<dbReference type="GO" id="GO:0005634">
    <property type="term" value="C:nucleus"/>
    <property type="evidence" value="ECO:0007669"/>
    <property type="project" value="UniProtKB-SubCell"/>
</dbReference>
<evidence type="ECO:0000256" key="6">
    <source>
        <dbReference type="ARBA" id="ARBA00023242"/>
    </source>
</evidence>
<feature type="domain" description="C2H2-type" evidence="9">
    <location>
        <begin position="346"/>
        <end position="373"/>
    </location>
</feature>
<keyword evidence="11" id="KW-1185">Reference proteome</keyword>
<keyword evidence="5" id="KW-0862">Zinc</keyword>
<sequence>METILKMDNTNFLDQFGGNNTASSIYQGLITCNGDDMDLFTELRKDASPKLAGDTVGQEEWETGPISPPQCLPPQRVYFMGNAANSQQSLVGREKFAESFFDMETKFMGNGNKKDLKNEEMSDHLQGDLPSFISITGSTEKNAGDEFRLNKLVEGKIHNLGLSTNAEDGKYPKLDLEAFGRRCQIVVAIPFRVPTPADLTDSAEFDIYDLIINDENHLTRREISKTDEATTTDKKSTGGGGESKPAGSETAVKPKLVIKCNRCETVVGGRRDFVGHYEVCRGDSREQVEFACPLCDKSFANYLSFRTHWYRHMPHKHKCPYCDKGFRLRAVLSSHVMAIHSDVRPHVCKTCNKGYASQSSLSCHEKSHAQHDTHSCPICHKVFVTDTGLRRHVRLHKAGRNFMCEMCGERFVYKSHLVYHTSSIHAKNRPFVCDKCGKKGRFGGPKEIGKPPIAGRRPDSVVVSVCDYRAEGPGFDSLRGQFWFAAMPNLRRHWKMHDEERPFKCADCLKTFKTKHCLSHHRMRHSSDRPFVCTQCDKGFVKMSKLQEHYNTHTGNRPFVCSSCQRSFTNQANLIKHTRRIHKKKEVAAAPETSEGQKGEGSGGAADDNCHEGMFSPHEQQVDLLASDPDIVDDIDHNLSFLDEFNFSQEFALMD</sequence>
<feature type="domain" description="C2H2-type" evidence="9">
    <location>
        <begin position="559"/>
        <end position="587"/>
    </location>
</feature>
<accession>A0ABD0Y782</accession>
<feature type="compositionally biased region" description="Basic and acidic residues" evidence="8">
    <location>
        <begin position="222"/>
        <end position="236"/>
    </location>
</feature>
<feature type="domain" description="C2H2-type" evidence="9">
    <location>
        <begin position="374"/>
        <end position="401"/>
    </location>
</feature>
<dbReference type="Proteomes" id="UP001558652">
    <property type="component" value="Unassembled WGS sequence"/>
</dbReference>
<dbReference type="FunFam" id="3.30.160.60:FF:000688">
    <property type="entry name" value="zinc finger protein 197 isoform X1"/>
    <property type="match status" value="1"/>
</dbReference>
<dbReference type="EMBL" id="JBFDAA010000012">
    <property type="protein sequence ID" value="KAL1123107.1"/>
    <property type="molecule type" value="Genomic_DNA"/>
</dbReference>
<evidence type="ECO:0000256" key="2">
    <source>
        <dbReference type="ARBA" id="ARBA00022723"/>
    </source>
</evidence>
<feature type="region of interest" description="Disordered" evidence="8">
    <location>
        <begin position="579"/>
        <end position="613"/>
    </location>
</feature>
<feature type="domain" description="C2H2-type" evidence="9">
    <location>
        <begin position="402"/>
        <end position="430"/>
    </location>
</feature>
<dbReference type="SMART" id="SM00355">
    <property type="entry name" value="ZnF_C2H2"/>
    <property type="match status" value="8"/>
</dbReference>
<organism evidence="10 11">
    <name type="scientific">Ranatra chinensis</name>
    <dbReference type="NCBI Taxonomy" id="642074"/>
    <lineage>
        <taxon>Eukaryota</taxon>
        <taxon>Metazoa</taxon>
        <taxon>Ecdysozoa</taxon>
        <taxon>Arthropoda</taxon>
        <taxon>Hexapoda</taxon>
        <taxon>Insecta</taxon>
        <taxon>Pterygota</taxon>
        <taxon>Neoptera</taxon>
        <taxon>Paraneoptera</taxon>
        <taxon>Hemiptera</taxon>
        <taxon>Heteroptera</taxon>
        <taxon>Panheteroptera</taxon>
        <taxon>Nepomorpha</taxon>
        <taxon>Nepidae</taxon>
        <taxon>Ranatrinae</taxon>
        <taxon>Ranatra</taxon>
    </lineage>
</organism>
<dbReference type="PROSITE" id="PS50157">
    <property type="entry name" value="ZINC_FINGER_C2H2_2"/>
    <property type="match status" value="8"/>
</dbReference>
<dbReference type="Gene3D" id="3.30.160.60">
    <property type="entry name" value="Classic Zinc Finger"/>
    <property type="match status" value="6"/>
</dbReference>
<comment type="subcellular location">
    <subcellularLocation>
        <location evidence="1">Nucleus</location>
    </subcellularLocation>
</comment>
<feature type="domain" description="C2H2-type" evidence="9">
    <location>
        <begin position="290"/>
        <end position="317"/>
    </location>
</feature>
<protein>
    <recommendedName>
        <fullName evidence="9">C2H2-type domain-containing protein</fullName>
    </recommendedName>
</protein>
<dbReference type="Pfam" id="PF13894">
    <property type="entry name" value="zf-C2H2_4"/>
    <property type="match status" value="2"/>
</dbReference>
<dbReference type="PROSITE" id="PS00028">
    <property type="entry name" value="ZINC_FINGER_C2H2_1"/>
    <property type="match status" value="7"/>
</dbReference>
<dbReference type="GO" id="GO:0008270">
    <property type="term" value="F:zinc ion binding"/>
    <property type="evidence" value="ECO:0007669"/>
    <property type="project" value="UniProtKB-KW"/>
</dbReference>
<evidence type="ECO:0000256" key="3">
    <source>
        <dbReference type="ARBA" id="ARBA00022737"/>
    </source>
</evidence>
<dbReference type="GO" id="GO:0003677">
    <property type="term" value="F:DNA binding"/>
    <property type="evidence" value="ECO:0007669"/>
    <property type="project" value="UniProtKB-KW"/>
</dbReference>
<dbReference type="Pfam" id="PF00096">
    <property type="entry name" value="zf-C2H2"/>
    <property type="match status" value="3"/>
</dbReference>
<name>A0ABD0Y782_9HEMI</name>
<dbReference type="InterPro" id="IPR050331">
    <property type="entry name" value="Zinc_finger"/>
</dbReference>
<feature type="domain" description="C2H2-type" evidence="9">
    <location>
        <begin position="531"/>
        <end position="558"/>
    </location>
</feature>
<evidence type="ECO:0000256" key="1">
    <source>
        <dbReference type="ARBA" id="ARBA00004123"/>
    </source>
</evidence>
<keyword evidence="4 7" id="KW-0863">Zinc-finger</keyword>
<keyword evidence="6" id="KW-0539">Nucleus</keyword>
<dbReference type="FunFam" id="3.30.160.60:FF:000145">
    <property type="entry name" value="Zinc finger protein 574"/>
    <property type="match status" value="1"/>
</dbReference>
<feature type="domain" description="C2H2-type" evidence="9">
    <location>
        <begin position="317"/>
        <end position="345"/>
    </location>
</feature>
<gene>
    <name evidence="10" type="ORF">AAG570_002195</name>
</gene>
<keyword evidence="3" id="KW-0677">Repeat</keyword>
<dbReference type="InterPro" id="IPR013087">
    <property type="entry name" value="Znf_C2H2_type"/>
</dbReference>
<dbReference type="PANTHER" id="PTHR16515:SF55">
    <property type="entry name" value="C2H2-TYPE DOMAIN-CONTAINING PROTEIN"/>
    <property type="match status" value="1"/>
</dbReference>
<feature type="domain" description="C2H2-type" evidence="9">
    <location>
        <begin position="503"/>
        <end position="530"/>
    </location>
</feature>